<dbReference type="PROSITE" id="PS50943">
    <property type="entry name" value="HTH_CROC1"/>
    <property type="match status" value="1"/>
</dbReference>
<dbReference type="Pfam" id="PF01381">
    <property type="entry name" value="HTH_3"/>
    <property type="match status" value="1"/>
</dbReference>
<dbReference type="GO" id="GO:0003677">
    <property type="term" value="F:DNA binding"/>
    <property type="evidence" value="ECO:0007669"/>
    <property type="project" value="InterPro"/>
</dbReference>
<evidence type="ECO:0000259" key="1">
    <source>
        <dbReference type="PROSITE" id="PS50943"/>
    </source>
</evidence>
<dbReference type="Gene3D" id="1.10.260.40">
    <property type="entry name" value="lambda repressor-like DNA-binding domains"/>
    <property type="match status" value="1"/>
</dbReference>
<proteinExistence type="predicted"/>
<accession>A0AAE6YJZ2</accession>
<sequence>MSIFSERLRELRKEKGLTQKELANKVNIYLNL</sequence>
<dbReference type="InterPro" id="IPR010982">
    <property type="entry name" value="Lambda_DNA-bd_dom_sf"/>
</dbReference>
<dbReference type="CDD" id="cd00093">
    <property type="entry name" value="HTH_XRE"/>
    <property type="match status" value="1"/>
</dbReference>
<name>A0AAE6YJZ2_9LACT</name>
<dbReference type="Proteomes" id="UP000501558">
    <property type="component" value="Chromosome"/>
</dbReference>
<evidence type="ECO:0000313" key="3">
    <source>
        <dbReference type="Proteomes" id="UP000501558"/>
    </source>
</evidence>
<feature type="domain" description="HTH cro/C1-type" evidence="1">
    <location>
        <begin position="8"/>
        <end position="28"/>
    </location>
</feature>
<dbReference type="EMBL" id="CP047628">
    <property type="protein sequence ID" value="QIW57461.1"/>
    <property type="molecule type" value="Genomic_DNA"/>
</dbReference>
<dbReference type="SUPFAM" id="SSF47413">
    <property type="entry name" value="lambda repressor-like DNA-binding domains"/>
    <property type="match status" value="1"/>
</dbReference>
<organism evidence="2 3">
    <name type="scientific">Pseudolactococcus raffinolactis</name>
    <dbReference type="NCBI Taxonomy" id="1366"/>
    <lineage>
        <taxon>Bacteria</taxon>
        <taxon>Bacillati</taxon>
        <taxon>Bacillota</taxon>
        <taxon>Bacilli</taxon>
        <taxon>Lactobacillales</taxon>
        <taxon>Streptococcaceae</taxon>
        <taxon>Pseudolactococcus</taxon>
    </lineage>
</organism>
<gene>
    <name evidence="2" type="ORF">GU334_00335</name>
</gene>
<evidence type="ECO:0000313" key="2">
    <source>
        <dbReference type="EMBL" id="QIW57461.1"/>
    </source>
</evidence>
<dbReference type="InterPro" id="IPR001387">
    <property type="entry name" value="Cro/C1-type_HTH"/>
</dbReference>
<reference evidence="2 3" key="1">
    <citation type="submission" date="2019-12" db="EMBL/GenBank/DDBJ databases">
        <title>Whole genome sequences of Lactococcus raffinolactis strains isolated from sewage.</title>
        <authorList>
            <person name="Ybazeta G."/>
            <person name="Ross M."/>
            <person name="Brabant-Kirwan D."/>
            <person name="Saleh M."/>
            <person name="Dillon J.A."/>
            <person name="Splinter K."/>
            <person name="Nokhbeh R."/>
        </authorList>
    </citation>
    <scope>NUCLEOTIDE SEQUENCE [LARGE SCALE GENOMIC DNA]</scope>
    <source>
        <strain evidence="2 3">Lr_19_14</strain>
    </source>
</reference>
<protein>
    <submittedName>
        <fullName evidence="2">Helix-turn-helix domain-containing protein</fullName>
    </submittedName>
</protein>
<dbReference type="AlphaFoldDB" id="A0AAE6YJZ2"/>
<dbReference type="RefSeq" id="WP_143188758.1">
    <property type="nucleotide sequence ID" value="NZ_CP047628.1"/>
</dbReference>
<keyword evidence="3" id="KW-1185">Reference proteome</keyword>